<dbReference type="EMBL" id="JAGIZQ010000001">
    <property type="protein sequence ID" value="KAH6649375.1"/>
    <property type="molecule type" value="Genomic_DNA"/>
</dbReference>
<accession>A0ACB7PM28</accession>
<evidence type="ECO:0000313" key="2">
    <source>
        <dbReference type="Proteomes" id="UP000724584"/>
    </source>
</evidence>
<gene>
    <name evidence="1" type="ORF">F5144DRAFT_588106</name>
</gene>
<evidence type="ECO:0000313" key="1">
    <source>
        <dbReference type="EMBL" id="KAH6649375.1"/>
    </source>
</evidence>
<sequence length="962" mass="108722">MASKATPITTTTTAAAARLGLGPPLNLPLSLLRHGSGLIGFGLLFGFAVPFTPYPRLGLTAHIQFAVEGTMVVAAGLLLNARPFNQGSITSTGGGEQQERPHDSKRVVDCLGPWQRRVVYWGVVGIWVTLLSEAANAWWGTQWVLKIAHEAAGLKGDGPAELWMERVVAVAHKPFAMVLAVVLLPVKRQKLDPSSPLCENCQSLDLDASFGDALQRFRDARKGKLERPDNLAKNTDGVYFYVDAVFVHGFKDRLSRDSSCPLCTFFRSMRIRPGQHQCYKLLAFPSSENWMWRADILKENPVWEDIKDTVFMAVLPDHQTLPPVGHEEHWMVKDIPQTGAIYRLQADEERNPDISVLARPNELQPEANLRLAKEWLGACHKYHSSTCGKGGKHEPVERGFRLINCMMDPPKVEPHPWGTKYAALSYVWGTSDADKKEWPKTVLDAVAVTKEMGIQYIWVDRLCINQSDDYEKTYLISRMTTIYEEAELTIVAAAGSGAGHGLPGIRSTPRTPQPKYTLDSGSSLLSSLRDPRYDILESDYWTRGWTYQEGVLSNRRLVFTQNQIYWECRNMAAQESMAIPLFHQPSADEKDDDEGVMADFMITGIFKGDAYSGGFLSDHGGVLITEDDDYRIDYGFPLYLEATTRAQLRGLNEHIRAYSKRRLTHDSDALPAFMGITGMYKRSSELHLLYGLPLWLGKIAGVHCGAQITFALTVSAWYHRSGEHKTFVSESCRRRTHLPSWSWAGWTGAAVSWRSLPSNEHCAQMADFIELPTQQHDRELNRLLWAADTFLYSPGQRGDAIRLRDIVSADRLDQDKRSLIGLHHPLVLKYFTRKETKKEWRWARIAGREGRDQQQAESFNWDHKWYRIGGRLCCVCLSVKMSEEEWSAKHMSGELISVLMFACRYLAEEHLGHGGARFLTLRRRIGTLFLTIPKVSLDKCSNNQDFLKEIPVKKWQGIVVIR</sequence>
<reference evidence="1 2" key="1">
    <citation type="journal article" date="2021" name="Nat. Commun.">
        <title>Genetic determinants of endophytism in the Arabidopsis root mycobiome.</title>
        <authorList>
            <person name="Mesny F."/>
            <person name="Miyauchi S."/>
            <person name="Thiergart T."/>
            <person name="Pickel B."/>
            <person name="Atanasova L."/>
            <person name="Karlsson M."/>
            <person name="Huettel B."/>
            <person name="Barry K.W."/>
            <person name="Haridas S."/>
            <person name="Chen C."/>
            <person name="Bauer D."/>
            <person name="Andreopoulos W."/>
            <person name="Pangilinan J."/>
            <person name="LaButti K."/>
            <person name="Riley R."/>
            <person name="Lipzen A."/>
            <person name="Clum A."/>
            <person name="Drula E."/>
            <person name="Henrissat B."/>
            <person name="Kohler A."/>
            <person name="Grigoriev I.V."/>
            <person name="Martin F.M."/>
            <person name="Hacquard S."/>
        </authorList>
    </citation>
    <scope>NUCLEOTIDE SEQUENCE [LARGE SCALE GENOMIC DNA]</scope>
    <source>
        <strain evidence="1 2">MPI-SDFR-AT-0079</strain>
    </source>
</reference>
<dbReference type="Proteomes" id="UP000724584">
    <property type="component" value="Unassembled WGS sequence"/>
</dbReference>
<name>A0ACB7PM28_9PEZI</name>
<protein>
    <submittedName>
        <fullName evidence="1">Heterokaryon incompatibility protein-domain-containing protein</fullName>
    </submittedName>
</protein>
<proteinExistence type="predicted"/>
<comment type="caution">
    <text evidence="1">The sequence shown here is derived from an EMBL/GenBank/DDBJ whole genome shotgun (WGS) entry which is preliminary data.</text>
</comment>
<keyword evidence="2" id="KW-1185">Reference proteome</keyword>
<organism evidence="1 2">
    <name type="scientific">Chaetomium tenue</name>
    <dbReference type="NCBI Taxonomy" id="1854479"/>
    <lineage>
        <taxon>Eukaryota</taxon>
        <taxon>Fungi</taxon>
        <taxon>Dikarya</taxon>
        <taxon>Ascomycota</taxon>
        <taxon>Pezizomycotina</taxon>
        <taxon>Sordariomycetes</taxon>
        <taxon>Sordariomycetidae</taxon>
        <taxon>Sordariales</taxon>
        <taxon>Chaetomiaceae</taxon>
        <taxon>Chaetomium</taxon>
    </lineage>
</organism>